<evidence type="ECO:0000256" key="1">
    <source>
        <dbReference type="SAM" id="MobiDB-lite"/>
    </source>
</evidence>
<feature type="domain" description="DUF5745" evidence="2">
    <location>
        <begin position="109"/>
        <end position="166"/>
    </location>
</feature>
<dbReference type="Proteomes" id="UP000735302">
    <property type="component" value="Unassembled WGS sequence"/>
</dbReference>
<dbReference type="PANTHER" id="PTHR22545">
    <property type="entry name" value="CENTROSOMAL PROTEIN OF 95 KDA"/>
    <property type="match status" value="1"/>
</dbReference>
<dbReference type="PANTHER" id="PTHR22545:SF0">
    <property type="entry name" value="CENTROSOMAL PROTEIN OF 95 KDA"/>
    <property type="match status" value="1"/>
</dbReference>
<dbReference type="InterPro" id="IPR044039">
    <property type="entry name" value="DUF5745"/>
</dbReference>
<feature type="compositionally biased region" description="Low complexity" evidence="1">
    <location>
        <begin position="217"/>
        <end position="229"/>
    </location>
</feature>
<feature type="region of interest" description="Disordered" evidence="1">
    <location>
        <begin position="735"/>
        <end position="777"/>
    </location>
</feature>
<dbReference type="AlphaFoldDB" id="A0AAV3YIB0"/>
<evidence type="ECO:0000313" key="3">
    <source>
        <dbReference type="EMBL" id="GFN82008.1"/>
    </source>
</evidence>
<dbReference type="GO" id="GO:0000922">
    <property type="term" value="C:spindle pole"/>
    <property type="evidence" value="ECO:0007669"/>
    <property type="project" value="InterPro"/>
</dbReference>
<dbReference type="InterPro" id="IPR036872">
    <property type="entry name" value="CH_dom_sf"/>
</dbReference>
<accession>A0AAV3YIB0</accession>
<name>A0AAV3YIB0_9GAST</name>
<feature type="region of interest" description="Disordered" evidence="1">
    <location>
        <begin position="534"/>
        <end position="571"/>
    </location>
</feature>
<reference evidence="3 4" key="1">
    <citation type="journal article" date="2021" name="Elife">
        <title>Chloroplast acquisition without the gene transfer in kleptoplastic sea slugs, Plakobranchus ocellatus.</title>
        <authorList>
            <person name="Maeda T."/>
            <person name="Takahashi S."/>
            <person name="Yoshida T."/>
            <person name="Shimamura S."/>
            <person name="Takaki Y."/>
            <person name="Nagai Y."/>
            <person name="Toyoda A."/>
            <person name="Suzuki Y."/>
            <person name="Arimoto A."/>
            <person name="Ishii H."/>
            <person name="Satoh N."/>
            <person name="Nishiyama T."/>
            <person name="Hasebe M."/>
            <person name="Maruyama T."/>
            <person name="Minagawa J."/>
            <person name="Obokata J."/>
            <person name="Shigenobu S."/>
        </authorList>
    </citation>
    <scope>NUCLEOTIDE SEQUENCE [LARGE SCALE GENOMIC DNA]</scope>
</reference>
<gene>
    <name evidence="3" type="ORF">PoB_000851400</name>
</gene>
<organism evidence="3 4">
    <name type="scientific">Plakobranchus ocellatus</name>
    <dbReference type="NCBI Taxonomy" id="259542"/>
    <lineage>
        <taxon>Eukaryota</taxon>
        <taxon>Metazoa</taxon>
        <taxon>Spiralia</taxon>
        <taxon>Lophotrochozoa</taxon>
        <taxon>Mollusca</taxon>
        <taxon>Gastropoda</taxon>
        <taxon>Heterobranchia</taxon>
        <taxon>Euthyneura</taxon>
        <taxon>Panpulmonata</taxon>
        <taxon>Sacoglossa</taxon>
        <taxon>Placobranchoidea</taxon>
        <taxon>Plakobranchidae</taxon>
        <taxon>Plakobranchus</taxon>
    </lineage>
</organism>
<feature type="compositionally biased region" description="Polar residues" evidence="1">
    <location>
        <begin position="185"/>
        <end position="204"/>
    </location>
</feature>
<feature type="region of interest" description="Disordered" evidence="1">
    <location>
        <begin position="181"/>
        <end position="231"/>
    </location>
</feature>
<keyword evidence="4" id="KW-1185">Reference proteome</keyword>
<evidence type="ECO:0000313" key="4">
    <source>
        <dbReference type="Proteomes" id="UP000735302"/>
    </source>
</evidence>
<comment type="caution">
    <text evidence="3">The sequence shown here is derived from an EMBL/GenBank/DDBJ whole genome shotgun (WGS) entry which is preliminary data.</text>
</comment>
<dbReference type="GO" id="GO:0005813">
    <property type="term" value="C:centrosome"/>
    <property type="evidence" value="ECO:0007669"/>
    <property type="project" value="InterPro"/>
</dbReference>
<dbReference type="InterPro" id="IPR026619">
    <property type="entry name" value="CEP95"/>
</dbReference>
<dbReference type="Pfam" id="PF19016">
    <property type="entry name" value="DUF5745"/>
    <property type="match status" value="1"/>
</dbReference>
<feature type="compositionally biased region" description="Basic and acidic residues" evidence="1">
    <location>
        <begin position="206"/>
        <end position="215"/>
    </location>
</feature>
<dbReference type="EMBL" id="BLXT01000975">
    <property type="protein sequence ID" value="GFN82008.1"/>
    <property type="molecule type" value="Genomic_DNA"/>
</dbReference>
<proteinExistence type="predicted"/>
<protein>
    <submittedName>
        <fullName evidence="3">Centrosomal protein of 95 kDa</fullName>
    </submittedName>
</protein>
<feature type="region of interest" description="Disordered" evidence="1">
    <location>
        <begin position="656"/>
        <end position="687"/>
    </location>
</feature>
<sequence>MELLWSSAPGAKNILEVISNKSYKLQGNKDSEQFSPVSFRRVTKMTDVHSLEADTSAVEPAEPPSSKAIVDLANHLLKEFNISTQIEDVCDITASLFVVLYESLFSDRLPGIIRQPLSKEDEVLNCQIVIDVLSTEVVKDSLSHIRGADIVAGDSTAILNLLDIFSYLLEYVVKRIENEAEEAGSISTTEPEQVVTRGSLQSPAQKLKDIPKSKLDSAAASNTTNNNGAHLEASERNKVYIDRNDNRREFERRDIITHEDFYAMSYGGISTKNEPVRPPSPIKPDMSHSLLCQRTVDSDFDTDAEKSEKKALDYFKDGPKIAWEAEGPTETVIDGVTLRAHTQPVKGAPWESSAYSDERPIPSFSASMPAYHSHTELSRSDPLRATVGPISYHSYATGLKDEAKSHIPAAKGLSSSYNDLRELVEKTAALTRVALATSPVRTRTALDLDITDTGQDRPRPVISSNGARLAKKLNAESLNSAVHKDASSPEKSGKKVAFASLRDSGIHDYDYRQDLQSALSPRWQPLYEGYSSDIESDNISRESPPIRGRQTALKGQHKVPKSKAGGQKKISAGANRQQFAKYLAQNRQPELGAAHMTLKTEDRAIRRKQEILKKFYEQDHQEFAEDVEYMLERDRQRSKELEEEFVKKCTQGSLKKKAKSGKAQALKKPRNIKHTSPRSKGKEAVNPASALPFHLDSEEDLLPLLLEEFPHLHLSEHTWHELWRKGLHQIEALTRAHEESQRKKSRAQCQGTRSPRRHSLWDRSKHASPLAATRGNA</sequence>
<dbReference type="Gene3D" id="1.10.418.10">
    <property type="entry name" value="Calponin-like domain"/>
    <property type="match status" value="1"/>
</dbReference>
<evidence type="ECO:0000259" key="2">
    <source>
        <dbReference type="Pfam" id="PF19016"/>
    </source>
</evidence>
<feature type="compositionally biased region" description="Basic residues" evidence="1">
    <location>
        <begin position="656"/>
        <end position="679"/>
    </location>
</feature>